<keyword evidence="1" id="KW-0732">Signal</keyword>
<dbReference type="STRING" id="641491.DND132_2348"/>
<keyword evidence="3" id="KW-1185">Reference proteome</keyword>
<protein>
    <recommendedName>
        <fullName evidence="4">Competence protein ComEA</fullName>
    </recommendedName>
</protein>
<dbReference type="Pfam" id="PF12836">
    <property type="entry name" value="HHH_3"/>
    <property type="match status" value="1"/>
</dbReference>
<reference evidence="2 3" key="1">
    <citation type="journal article" date="2011" name="J. Bacteriol.">
        <title>Genome sequence of the mercury-methylating strain Desulfovibrio desulfuricans ND132.</title>
        <authorList>
            <person name="Brown S.D."/>
            <person name="Gilmour C.C."/>
            <person name="Kucken A.M."/>
            <person name="Wall J.D."/>
            <person name="Elias D.A."/>
            <person name="Brandt C.C."/>
            <person name="Podar M."/>
            <person name="Chertkov O."/>
            <person name="Held B."/>
            <person name="Bruce D.C."/>
            <person name="Detter J.C."/>
            <person name="Tapia R."/>
            <person name="Han C.S."/>
            <person name="Goodwin L.A."/>
            <person name="Cheng J.F."/>
            <person name="Pitluck S."/>
            <person name="Woyke T."/>
            <person name="Mikhailova N."/>
            <person name="Ivanova N.N."/>
            <person name="Han J."/>
            <person name="Lucas S."/>
            <person name="Lapidus A.L."/>
            <person name="Land M.L."/>
            <person name="Hauser L.J."/>
            <person name="Palumbo A.V."/>
        </authorList>
    </citation>
    <scope>NUCLEOTIDE SEQUENCE [LARGE SCALE GENOMIC DNA]</scope>
    <source>
        <strain evidence="2 3">ND132</strain>
    </source>
</reference>
<feature type="chain" id="PRO_5003251703" description="Competence protein ComEA" evidence="1">
    <location>
        <begin position="30"/>
        <end position="108"/>
    </location>
</feature>
<proteinExistence type="predicted"/>
<feature type="signal peptide" evidence="1">
    <location>
        <begin position="1"/>
        <end position="29"/>
    </location>
</feature>
<gene>
    <name evidence="2" type="ORF">DND132_2348</name>
</gene>
<dbReference type="AlphaFoldDB" id="F0JBP9"/>
<evidence type="ECO:0000256" key="1">
    <source>
        <dbReference type="SAM" id="SignalP"/>
    </source>
</evidence>
<evidence type="ECO:0000313" key="3">
    <source>
        <dbReference type="Proteomes" id="UP000007845"/>
    </source>
</evidence>
<dbReference type="Gene3D" id="1.10.150.280">
    <property type="entry name" value="AF1531-like domain"/>
    <property type="match status" value="1"/>
</dbReference>
<accession>F0JBP9</accession>
<organism evidence="2 3">
    <name type="scientific">Pseudodesulfovibrio mercurii</name>
    <dbReference type="NCBI Taxonomy" id="641491"/>
    <lineage>
        <taxon>Bacteria</taxon>
        <taxon>Pseudomonadati</taxon>
        <taxon>Thermodesulfobacteriota</taxon>
        <taxon>Desulfovibrionia</taxon>
        <taxon>Desulfovibrionales</taxon>
        <taxon>Desulfovibrionaceae</taxon>
    </lineage>
</organism>
<dbReference type="HOGENOM" id="CLU_2204910_0_0_7"/>
<dbReference type="KEGG" id="ddn:DND132_2348"/>
<dbReference type="EMBL" id="CP003220">
    <property type="protein sequence ID" value="EGB15552.1"/>
    <property type="molecule type" value="Genomic_DNA"/>
</dbReference>
<dbReference type="InterPro" id="IPR010994">
    <property type="entry name" value="RuvA_2-like"/>
</dbReference>
<dbReference type="Proteomes" id="UP000007845">
    <property type="component" value="Chromosome"/>
</dbReference>
<sequence precursor="true">MKKMMAILSLTWALLIPAFTLGVCTDVQAESERKEVKQRLELNSVTAEELAATGVVDLDLAKKIIQLREDLGGFQNYDDLEELNIPADQMEKLRWNTTIKGIASDCTC</sequence>
<name>F0JBP9_9BACT</name>
<dbReference type="RefSeq" id="WP_014322978.1">
    <property type="nucleotide sequence ID" value="NC_016803.1"/>
</dbReference>
<evidence type="ECO:0000313" key="2">
    <source>
        <dbReference type="EMBL" id="EGB15552.1"/>
    </source>
</evidence>
<dbReference type="SUPFAM" id="SSF47781">
    <property type="entry name" value="RuvA domain 2-like"/>
    <property type="match status" value="1"/>
</dbReference>
<evidence type="ECO:0008006" key="4">
    <source>
        <dbReference type="Google" id="ProtNLM"/>
    </source>
</evidence>